<evidence type="ECO:0000256" key="4">
    <source>
        <dbReference type="ARBA" id="ARBA00022692"/>
    </source>
</evidence>
<dbReference type="Pfam" id="PF02109">
    <property type="entry name" value="DAD"/>
    <property type="match status" value="1"/>
</dbReference>
<dbReference type="OrthoDB" id="445566at2759"/>
<evidence type="ECO:0000256" key="6">
    <source>
        <dbReference type="ARBA" id="ARBA00022989"/>
    </source>
</evidence>
<dbReference type="GO" id="GO:0006487">
    <property type="term" value="P:protein N-linked glycosylation"/>
    <property type="evidence" value="ECO:0007669"/>
    <property type="project" value="TreeGrafter"/>
</dbReference>
<feature type="region of interest" description="Disordered" evidence="9">
    <location>
        <begin position="1"/>
        <end position="47"/>
    </location>
</feature>
<protein>
    <recommendedName>
        <fullName evidence="8">Dolichyl-diphosphooligosaccharide--protein glycosyltransferase subunit OST2</fullName>
        <shortName evidence="8">Oligosaccharyl transferase subunit OST2</shortName>
    </recommendedName>
</protein>
<comment type="similarity">
    <text evidence="3 8">Belongs to the DAD/OST2 family.</text>
</comment>
<evidence type="ECO:0000313" key="10">
    <source>
        <dbReference type="EMBL" id="PWN41429.1"/>
    </source>
</evidence>
<name>A0A316VVE6_9BASI</name>
<evidence type="ECO:0000256" key="1">
    <source>
        <dbReference type="ARBA" id="ARBA00004477"/>
    </source>
</evidence>
<dbReference type="FunCoup" id="A0A316VVE6">
    <property type="interactions" value="294"/>
</dbReference>
<comment type="function">
    <text evidence="8">Subunit of the oligosaccharyl transferase (OST) complex that catalyzes the initial transfer of a defined glycan (Glc(3)Man(9)GlcNAc(2) in eukaryotes) from the lipid carrier dolichol-pyrophosphate to an asparagine residue within an Asn-X-Ser/Thr consensus motif in nascent polypeptide chains, the first step in protein N-glycosylation. N-glycosylation occurs cotranslationally and the complex associates with the Sec61 complex at the channel-forming translocon complex that mediates protein translocation across the endoplasmic reticulum (ER). All subunits are required for a maximal enzyme activity.</text>
</comment>
<dbReference type="STRING" id="1522189.A0A316VVE6"/>
<evidence type="ECO:0000256" key="3">
    <source>
        <dbReference type="ARBA" id="ARBA00009386"/>
    </source>
</evidence>
<proteinExistence type="inferred from homology"/>
<dbReference type="InParanoid" id="A0A316VVE6"/>
<keyword evidence="4 8" id="KW-0812">Transmembrane</keyword>
<dbReference type="GO" id="GO:0008250">
    <property type="term" value="C:oligosaccharyltransferase complex"/>
    <property type="evidence" value="ECO:0007669"/>
    <property type="project" value="InterPro"/>
</dbReference>
<dbReference type="InterPro" id="IPR003038">
    <property type="entry name" value="DAD/Ost2"/>
</dbReference>
<dbReference type="GeneID" id="37036136"/>
<gene>
    <name evidence="10" type="ORF">IE81DRAFT_324568</name>
</gene>
<dbReference type="PANTHER" id="PTHR10705">
    <property type="entry name" value="DOLICHYL-DIPHOSPHOOLIGOSACCHARIDE--PROTEIN GLYCOSYLTRANSFERASE SUBUNIT DAD1"/>
    <property type="match status" value="1"/>
</dbReference>
<keyword evidence="5 8" id="KW-0256">Endoplasmic reticulum</keyword>
<feature type="transmembrane region" description="Helical" evidence="8">
    <location>
        <begin position="68"/>
        <end position="88"/>
    </location>
</feature>
<dbReference type="UniPathway" id="UPA00378"/>
<dbReference type="PIRSF" id="PIRSF005588">
    <property type="entry name" value="DAD"/>
    <property type="match status" value="1"/>
</dbReference>
<dbReference type="EMBL" id="KZ819393">
    <property type="protein sequence ID" value="PWN41429.1"/>
    <property type="molecule type" value="Genomic_DNA"/>
</dbReference>
<dbReference type="Proteomes" id="UP000245783">
    <property type="component" value="Unassembled WGS sequence"/>
</dbReference>
<dbReference type="RefSeq" id="XP_025368589.1">
    <property type="nucleotide sequence ID" value="XM_025514266.1"/>
</dbReference>
<evidence type="ECO:0000256" key="5">
    <source>
        <dbReference type="ARBA" id="ARBA00022824"/>
    </source>
</evidence>
<dbReference type="PANTHER" id="PTHR10705:SF0">
    <property type="entry name" value="DOLICHYL-DIPHOSPHOOLIGOSACCHARIDE--PROTEIN GLYCOSYLTRANSFERASE SUBUNIT DAD1"/>
    <property type="match status" value="1"/>
</dbReference>
<evidence type="ECO:0000256" key="7">
    <source>
        <dbReference type="ARBA" id="ARBA00023136"/>
    </source>
</evidence>
<feature type="transmembrane region" description="Helical" evidence="8">
    <location>
        <begin position="132"/>
        <end position="151"/>
    </location>
</feature>
<reference evidence="10 11" key="1">
    <citation type="journal article" date="2018" name="Mol. Biol. Evol.">
        <title>Broad Genomic Sampling Reveals a Smut Pathogenic Ancestry of the Fungal Clade Ustilaginomycotina.</title>
        <authorList>
            <person name="Kijpornyongpan T."/>
            <person name="Mondo S.J."/>
            <person name="Barry K."/>
            <person name="Sandor L."/>
            <person name="Lee J."/>
            <person name="Lipzen A."/>
            <person name="Pangilinan J."/>
            <person name="LaButti K."/>
            <person name="Hainaut M."/>
            <person name="Henrissat B."/>
            <person name="Grigoriev I.V."/>
            <person name="Spatafora J.W."/>
            <person name="Aime M.C."/>
        </authorList>
    </citation>
    <scope>NUCLEOTIDE SEQUENCE [LARGE SCALE GENOMIC DNA]</scope>
    <source>
        <strain evidence="10 11">MCA 4658</strain>
    </source>
</reference>
<evidence type="ECO:0000313" key="11">
    <source>
        <dbReference type="Proteomes" id="UP000245783"/>
    </source>
</evidence>
<keyword evidence="6 8" id="KW-1133">Transmembrane helix</keyword>
<feature type="transmembrane region" description="Helical" evidence="8">
    <location>
        <begin position="94"/>
        <end position="112"/>
    </location>
</feature>
<comment type="subcellular location">
    <subcellularLocation>
        <location evidence="1 8">Endoplasmic reticulum membrane</location>
        <topology evidence="1 8">Multi-pass membrane protein</topology>
    </subcellularLocation>
</comment>
<organism evidence="10 11">
    <name type="scientific">Ceraceosorus guamensis</name>
    <dbReference type="NCBI Taxonomy" id="1522189"/>
    <lineage>
        <taxon>Eukaryota</taxon>
        <taxon>Fungi</taxon>
        <taxon>Dikarya</taxon>
        <taxon>Basidiomycota</taxon>
        <taxon>Ustilaginomycotina</taxon>
        <taxon>Exobasidiomycetes</taxon>
        <taxon>Ceraceosorales</taxon>
        <taxon>Ceraceosoraceae</taxon>
        <taxon>Ceraceosorus</taxon>
    </lineage>
</organism>
<evidence type="ECO:0000256" key="2">
    <source>
        <dbReference type="ARBA" id="ARBA00004922"/>
    </source>
</evidence>
<sequence>MPAKRAASNSAATSASAIPPRASSATATTTTTTTSTSPASSSSTASPLQTLGRSYVDATPTRLKLIDAFMTFLVISGIIQFVYCFLVSDFPFNSFVAGFASTVGQFVLLAALRIQANESNASDFPKSSPERAFGDFLFSSIVLHFFVVNFLG</sequence>
<evidence type="ECO:0000256" key="9">
    <source>
        <dbReference type="SAM" id="MobiDB-lite"/>
    </source>
</evidence>
<comment type="pathway">
    <text evidence="2 8">Protein modification; protein glycosylation.</text>
</comment>
<dbReference type="AlphaFoldDB" id="A0A316VVE6"/>
<accession>A0A316VVE6</accession>
<comment type="subunit">
    <text evidence="8">Component of the oligosaccharyltransferase (OST) complex.</text>
</comment>
<evidence type="ECO:0000256" key="8">
    <source>
        <dbReference type="RuleBase" id="RU361136"/>
    </source>
</evidence>
<keyword evidence="11" id="KW-1185">Reference proteome</keyword>
<keyword evidence="7 8" id="KW-0472">Membrane</keyword>